<evidence type="ECO:0000313" key="3">
    <source>
        <dbReference type="EMBL" id="PLW44351.1"/>
    </source>
</evidence>
<feature type="signal peptide" evidence="1">
    <location>
        <begin position="1"/>
        <end position="19"/>
    </location>
</feature>
<keyword evidence="1" id="KW-0732">Signal</keyword>
<gene>
    <name evidence="3" type="ORF">PCANC_09958</name>
    <name evidence="2" type="ORF">PCANC_21362</name>
</gene>
<evidence type="ECO:0000313" key="2">
    <source>
        <dbReference type="EMBL" id="PLW10124.1"/>
    </source>
</evidence>
<dbReference type="EMBL" id="PGCJ01000138">
    <property type="protein sequence ID" value="PLW44351.1"/>
    <property type="molecule type" value="Genomic_DNA"/>
</dbReference>
<name>A0A2N5SA83_9BASI</name>
<accession>A0A2N5SA83</accession>
<feature type="chain" id="PRO_5015083530" evidence="1">
    <location>
        <begin position="20"/>
        <end position="230"/>
    </location>
</feature>
<organism evidence="2 4">
    <name type="scientific">Puccinia coronata f. sp. avenae</name>
    <dbReference type="NCBI Taxonomy" id="200324"/>
    <lineage>
        <taxon>Eukaryota</taxon>
        <taxon>Fungi</taxon>
        <taxon>Dikarya</taxon>
        <taxon>Basidiomycota</taxon>
        <taxon>Pucciniomycotina</taxon>
        <taxon>Pucciniomycetes</taxon>
        <taxon>Pucciniales</taxon>
        <taxon>Pucciniaceae</taxon>
        <taxon>Puccinia</taxon>
    </lineage>
</organism>
<reference evidence="2 4" key="1">
    <citation type="submission" date="2017-11" db="EMBL/GenBank/DDBJ databases">
        <title>De novo assembly and phasing of dikaryotic genomes from two isolates of Puccinia coronata f. sp. avenae, the causal agent of oat crown rust.</title>
        <authorList>
            <person name="Miller M.E."/>
            <person name="Zhang Y."/>
            <person name="Omidvar V."/>
            <person name="Sperschneider J."/>
            <person name="Schwessinger B."/>
            <person name="Raley C."/>
            <person name="Palmer J.M."/>
            <person name="Garnica D."/>
            <person name="Upadhyaya N."/>
            <person name="Rathjen J."/>
            <person name="Taylor J.M."/>
            <person name="Park R.F."/>
            <person name="Dodds P.N."/>
            <person name="Hirsch C.D."/>
            <person name="Kianian S.F."/>
            <person name="Figueroa M."/>
        </authorList>
    </citation>
    <scope>NUCLEOTIDE SEQUENCE [LARGE SCALE GENOMIC DNA]</scope>
    <source>
        <strain evidence="2">12NC29</strain>
    </source>
</reference>
<protein>
    <submittedName>
        <fullName evidence="2">Uncharacterized protein</fullName>
    </submittedName>
</protein>
<keyword evidence="4" id="KW-1185">Reference proteome</keyword>
<dbReference type="EMBL" id="PGCJ01001073">
    <property type="protein sequence ID" value="PLW10124.1"/>
    <property type="molecule type" value="Genomic_DNA"/>
</dbReference>
<comment type="caution">
    <text evidence="2">The sequence shown here is derived from an EMBL/GenBank/DDBJ whole genome shotgun (WGS) entry which is preliminary data.</text>
</comment>
<evidence type="ECO:0000313" key="4">
    <source>
        <dbReference type="Proteomes" id="UP000235388"/>
    </source>
</evidence>
<evidence type="ECO:0000256" key="1">
    <source>
        <dbReference type="SAM" id="SignalP"/>
    </source>
</evidence>
<dbReference type="AlphaFoldDB" id="A0A2N5SA83"/>
<proteinExistence type="predicted"/>
<sequence length="230" mass="26106">MYLRTSLLLIGLLAALVSASVPQLRLRDPKLDINHVPGCIMVDDPITHFVPNKCAYLECTHVLQFRTYLYQCPHCFGTSALFESPAKFCFRHLPRQQCEQPLLPTRCIPIPNQLVKLNGSSYHLVASAAATPSRAMYLCTLLPLIGLLAALVLAPGRKEPSPNIPYRQGCRHKNNQTTEWLLGKCDYQEYWTCELRFKQCFFQCPHFLQEPDALASQARYCPQHALVMLC</sequence>
<dbReference type="Proteomes" id="UP000235388">
    <property type="component" value="Unassembled WGS sequence"/>
</dbReference>